<feature type="compositionally biased region" description="Low complexity" evidence="1">
    <location>
        <begin position="48"/>
        <end position="61"/>
    </location>
</feature>
<gene>
    <name evidence="3" type="ORF">GCG54_00013635</name>
</gene>
<dbReference type="InterPro" id="IPR046539">
    <property type="entry name" value="DUF6604"/>
</dbReference>
<proteinExistence type="predicted"/>
<evidence type="ECO:0000259" key="2">
    <source>
        <dbReference type="Pfam" id="PF20253"/>
    </source>
</evidence>
<evidence type="ECO:0000313" key="4">
    <source>
        <dbReference type="Proteomes" id="UP000613401"/>
    </source>
</evidence>
<reference evidence="3" key="1">
    <citation type="journal article" date="2020" name="Phytopathology">
        <title>Genome sequence and comparative analysis of Colletotrichum gloeosporioides isolated from Liriodendron leaves.</title>
        <authorList>
            <person name="Fu F.F."/>
            <person name="Hao Z."/>
            <person name="Wang P."/>
            <person name="Lu Y."/>
            <person name="Xue L.J."/>
            <person name="Wei G."/>
            <person name="Tian Y."/>
            <person name="Baishi H."/>
            <person name="Xu H."/>
            <person name="Shi J."/>
            <person name="Cheng T."/>
            <person name="Wang G."/>
            <person name="Yi Y."/>
            <person name="Chen J."/>
        </authorList>
    </citation>
    <scope>NUCLEOTIDE SEQUENCE</scope>
    <source>
        <strain evidence="3">Lc1</strain>
    </source>
</reference>
<comment type="caution">
    <text evidence="3">The sequence shown here is derived from an EMBL/GenBank/DDBJ whole genome shotgun (WGS) entry which is preliminary data.</text>
</comment>
<dbReference type="PANTHER" id="PTHR38795">
    <property type="entry name" value="DUF6604 DOMAIN-CONTAINING PROTEIN"/>
    <property type="match status" value="1"/>
</dbReference>
<evidence type="ECO:0000313" key="3">
    <source>
        <dbReference type="EMBL" id="KAF3805961.1"/>
    </source>
</evidence>
<dbReference type="EMBL" id="WVTB01000038">
    <property type="protein sequence ID" value="KAF3805961.1"/>
    <property type="molecule type" value="Genomic_DNA"/>
</dbReference>
<organism evidence="3 4">
    <name type="scientific">Colletotrichum gloeosporioides</name>
    <name type="common">Anthracnose fungus</name>
    <name type="synonym">Glomerella cingulata</name>
    <dbReference type="NCBI Taxonomy" id="474922"/>
    <lineage>
        <taxon>Eukaryota</taxon>
        <taxon>Fungi</taxon>
        <taxon>Dikarya</taxon>
        <taxon>Ascomycota</taxon>
        <taxon>Pezizomycotina</taxon>
        <taxon>Sordariomycetes</taxon>
        <taxon>Hypocreomycetidae</taxon>
        <taxon>Glomerellales</taxon>
        <taxon>Glomerellaceae</taxon>
        <taxon>Colletotrichum</taxon>
        <taxon>Colletotrichum gloeosporioides species complex</taxon>
    </lineage>
</organism>
<protein>
    <recommendedName>
        <fullName evidence="2">DUF6604 domain-containing protein</fullName>
    </recommendedName>
</protein>
<dbReference type="PANTHER" id="PTHR38795:SF1">
    <property type="entry name" value="DUF6604 DOMAIN-CONTAINING PROTEIN"/>
    <property type="match status" value="1"/>
</dbReference>
<accession>A0A8H4CLC5</accession>
<dbReference type="AlphaFoldDB" id="A0A8H4CLC5"/>
<name>A0A8H4CLC5_COLGL</name>
<evidence type="ECO:0000256" key="1">
    <source>
        <dbReference type="SAM" id="MobiDB-lite"/>
    </source>
</evidence>
<keyword evidence="4" id="KW-1185">Reference proteome</keyword>
<dbReference type="RefSeq" id="XP_045265120.1">
    <property type="nucleotide sequence ID" value="XM_045413486.1"/>
</dbReference>
<feature type="compositionally biased region" description="Basic residues" evidence="1">
    <location>
        <begin position="705"/>
        <end position="717"/>
    </location>
</feature>
<feature type="region of interest" description="Disordered" evidence="1">
    <location>
        <begin position="48"/>
        <end position="86"/>
    </location>
</feature>
<feature type="region of interest" description="Disordered" evidence="1">
    <location>
        <begin position="694"/>
        <end position="718"/>
    </location>
</feature>
<feature type="domain" description="DUF6604" evidence="2">
    <location>
        <begin position="11"/>
        <end position="277"/>
    </location>
</feature>
<dbReference type="Proteomes" id="UP000613401">
    <property type="component" value="Unassembled WGS sequence"/>
</dbReference>
<reference evidence="3" key="2">
    <citation type="submission" date="2020-03" db="EMBL/GenBank/DDBJ databases">
        <authorList>
            <person name="Fu F.-F."/>
            <person name="Chen J."/>
        </authorList>
    </citation>
    <scope>NUCLEOTIDE SEQUENCE</scope>
    <source>
        <strain evidence="3">Lc1</strain>
    </source>
</reference>
<feature type="compositionally biased region" description="Basic residues" evidence="1">
    <location>
        <begin position="62"/>
        <end position="77"/>
    </location>
</feature>
<feature type="compositionally biased region" description="Basic and acidic residues" evidence="1">
    <location>
        <begin position="694"/>
        <end position="704"/>
    </location>
</feature>
<dbReference type="Pfam" id="PF20253">
    <property type="entry name" value="DUF6604"/>
    <property type="match status" value="1"/>
</dbReference>
<sequence length="888" mass="99999">MPPVGLKSVYQQYKRDTNIVASWLATTAKTCGYPADLLSEVAAGGEASASAQTSSTSQSKSKGGKNSKGKKKPKKSGKAADSGEQSGPKKYTVVVAEYIPLAQFISTSKSEKAKVPGVFAIAINRVIRLRKEFSSKLAGIKNKRNPESDMSHNYFIGILEQVRDVLRPLMTPEAKSVETNLSNKFEGLSVDEPSQDFLDAPDIEKPKVVYEAEDTMSDTDALFILDLLWKDLINVRGAIKAMWINYNDGSDADLAAVAVASNTGFDLARHMIDDVFPVLESQKNGFYGALKNKHYMLCDLIVSWSLTPGNTDAPELGLRIDDSVDDLFYIGGRESFLNTLSILSEVLPGLESNKKPIEPVNLDNMKDVMARKGIPKFDRDRDILKHVFEDLAFIDDHLGKKDPSGLIEWPHVIEDNLLRGLREARQTGKIPFYLAFASQVLLDVHHYLGKKISKPKDEMLDIMQKLCDQFSEYYRVLTTLDVFEEFDEYDHEMREVATGCLELQEDPIYMAKLALQKKKKLRSAAKPEKHGFWKRHPIACGLLLYAYRFTMYRTGIHSANVSRSILCAMHLYNAVQAEGQLQQPWPDLEAAMALLGPSQFFIGGKVPSEMKEYAKSLMMQLGVSATSFMDPSKRRGKTRTKVFQDVYHRLIQLNTPTWMAFYDRYVADYGRTGPGAWRLEDVYEIIPERFHFPAEEDSKTPEKPKKTKANGKAARKPVHPEAMDPASVIIDLSNALEYEAYQVSFPFFVLHAQAFWVLHDLREDIRPFVEDVIGPVPNELAKPAMPCHVVEILQACKNHLDPARALFMLRLSADHLERVLTAGLGPGQFWGPPIPGVTWREEGATCTRGEAALMHFQRLGHDLPRRAEPILEEEDEEEDEEDWVIKFR</sequence>
<dbReference type="GeneID" id="69020751"/>